<evidence type="ECO:0000256" key="1">
    <source>
        <dbReference type="SAM" id="SignalP"/>
    </source>
</evidence>
<comment type="caution">
    <text evidence="3">The sequence shown here is derived from an EMBL/GenBank/DDBJ whole genome shotgun (WGS) entry which is preliminary data.</text>
</comment>
<proteinExistence type="predicted"/>
<dbReference type="Gene3D" id="3.40.190.10">
    <property type="entry name" value="Periplasmic binding protein-like II"/>
    <property type="match status" value="2"/>
</dbReference>
<evidence type="ECO:0000313" key="4">
    <source>
        <dbReference type="Proteomes" id="UP001168613"/>
    </source>
</evidence>
<keyword evidence="4" id="KW-1185">Reference proteome</keyword>
<organism evidence="3 4">
    <name type="scientific">Alcaligenes endophyticus</name>
    <dbReference type="NCBI Taxonomy" id="1929088"/>
    <lineage>
        <taxon>Bacteria</taxon>
        <taxon>Pseudomonadati</taxon>
        <taxon>Pseudomonadota</taxon>
        <taxon>Betaproteobacteria</taxon>
        <taxon>Burkholderiales</taxon>
        <taxon>Alcaligenaceae</taxon>
        <taxon>Alcaligenes</taxon>
    </lineage>
</organism>
<feature type="signal peptide" evidence="1">
    <location>
        <begin position="1"/>
        <end position="32"/>
    </location>
</feature>
<accession>A0ABT8EKY9</accession>
<evidence type="ECO:0000313" key="3">
    <source>
        <dbReference type="EMBL" id="MDN4121950.1"/>
    </source>
</evidence>
<name>A0ABT8EKY9_9BURK</name>
<dbReference type="InterPro" id="IPR027939">
    <property type="entry name" value="NMT1/THI5"/>
</dbReference>
<keyword evidence="1" id="KW-0732">Signal</keyword>
<reference evidence="3" key="1">
    <citation type="submission" date="2021-11" db="EMBL/GenBank/DDBJ databases">
        <title>Draft genome sequence of Alcaligenes endophyticus type strain CCUG 75668T.</title>
        <authorList>
            <person name="Salva-Serra F."/>
            <person name="Duran R.E."/>
            <person name="Seeger M."/>
            <person name="Moore E.R.B."/>
            <person name="Jaen-Luchoro D."/>
        </authorList>
    </citation>
    <scope>NUCLEOTIDE SEQUENCE</scope>
    <source>
        <strain evidence="3">CCUG 75668</strain>
    </source>
</reference>
<feature type="domain" description="SsuA/THI5-like" evidence="2">
    <location>
        <begin position="48"/>
        <end position="262"/>
    </location>
</feature>
<feature type="chain" id="PRO_5046116207" evidence="1">
    <location>
        <begin position="33"/>
        <end position="363"/>
    </location>
</feature>
<dbReference type="PANTHER" id="PTHR31528">
    <property type="entry name" value="4-AMINO-5-HYDROXYMETHYL-2-METHYLPYRIMIDINE PHOSPHATE SYNTHASE THI11-RELATED"/>
    <property type="match status" value="1"/>
</dbReference>
<dbReference type="RefSeq" id="WP_266123043.1">
    <property type="nucleotide sequence ID" value="NZ_JAJHNU010000003.1"/>
</dbReference>
<dbReference type="SUPFAM" id="SSF53850">
    <property type="entry name" value="Periplasmic binding protein-like II"/>
    <property type="match status" value="1"/>
</dbReference>
<sequence>MNVKNKFKSSFLKTSLMIAMTTLSALTGVAQAKEKVNFAYPTNINLSNAPTLMAIGMGYFAEEDLDVEVLFFQGSAVMLPQITQKHLTFGWMSPEVLITANQPGRTALPTKMFYNGIYLSPYELVVKEDSPVQTLADLKGKKIGVGAMSWANLAITKTMLKQEGLELQKDYEFLPVGVGATAFRALEDNSIAALNLFDTFHTQMENSGTALRRIALEDKYRLLFSNGWIAHEETLRDRPELVEKFGRAAAKGVVACNANPEACVKNFWQLYPDTKPSKGTEEQKLADAVRIVKVRLATMIPEGGPERMGYYTEQSLRDYVETLYEGGQIPSDNIDVTSLYTNQFVANINDYDVQAVIEAATAK</sequence>
<protein>
    <submittedName>
        <fullName evidence="3">ABC transporter substrate-binding protein</fullName>
    </submittedName>
</protein>
<dbReference type="Pfam" id="PF09084">
    <property type="entry name" value="NMT1"/>
    <property type="match status" value="1"/>
</dbReference>
<gene>
    <name evidence="3" type="ORF">LMS43_11695</name>
</gene>
<dbReference type="PANTHER" id="PTHR31528:SF15">
    <property type="entry name" value="RIBOFLAVIN-BINDING PROTEIN RIBY"/>
    <property type="match status" value="1"/>
</dbReference>
<dbReference type="EMBL" id="JAJHNU010000003">
    <property type="protein sequence ID" value="MDN4121950.1"/>
    <property type="molecule type" value="Genomic_DNA"/>
</dbReference>
<dbReference type="Proteomes" id="UP001168613">
    <property type="component" value="Unassembled WGS sequence"/>
</dbReference>
<evidence type="ECO:0000259" key="2">
    <source>
        <dbReference type="Pfam" id="PF09084"/>
    </source>
</evidence>
<dbReference type="InterPro" id="IPR015168">
    <property type="entry name" value="SsuA/THI5"/>
</dbReference>